<keyword evidence="5" id="KW-0677">Repeat</keyword>
<proteinExistence type="predicted"/>
<gene>
    <name evidence="10" type="ORF">FH972_004319</name>
</gene>
<dbReference type="SUPFAM" id="SSF48371">
    <property type="entry name" value="ARM repeat"/>
    <property type="match status" value="1"/>
</dbReference>
<dbReference type="PROSITE" id="PS51698">
    <property type="entry name" value="U_BOX"/>
    <property type="match status" value="1"/>
</dbReference>
<evidence type="ECO:0000256" key="6">
    <source>
        <dbReference type="ARBA" id="ARBA00022786"/>
    </source>
</evidence>
<dbReference type="Gene3D" id="3.30.40.10">
    <property type="entry name" value="Zinc/RING finger domain, C3HC4 (zinc finger)"/>
    <property type="match status" value="1"/>
</dbReference>
<feature type="region of interest" description="Disordered" evidence="7">
    <location>
        <begin position="704"/>
        <end position="739"/>
    </location>
</feature>
<evidence type="ECO:0000256" key="8">
    <source>
        <dbReference type="SAM" id="SignalP"/>
    </source>
</evidence>
<dbReference type="InterPro" id="IPR000225">
    <property type="entry name" value="Armadillo"/>
</dbReference>
<keyword evidence="8" id="KW-0732">Signal</keyword>
<reference evidence="10 11" key="1">
    <citation type="submission" date="2019-06" db="EMBL/GenBank/DDBJ databases">
        <title>A chromosomal-level reference genome of Carpinus fangiana (Coryloideae, Betulaceae).</title>
        <authorList>
            <person name="Yang X."/>
            <person name="Wang Z."/>
            <person name="Zhang L."/>
            <person name="Hao G."/>
            <person name="Liu J."/>
            <person name="Yang Y."/>
        </authorList>
    </citation>
    <scope>NUCLEOTIDE SEQUENCE [LARGE SCALE GENOMIC DNA]</scope>
    <source>
        <strain evidence="10">Cfa_2016G</strain>
        <tissue evidence="10">Leaf</tissue>
    </source>
</reference>
<dbReference type="SUPFAM" id="SSF57850">
    <property type="entry name" value="RING/U-box"/>
    <property type="match status" value="1"/>
</dbReference>
<dbReference type="InterPro" id="IPR011989">
    <property type="entry name" value="ARM-like"/>
</dbReference>
<dbReference type="EC" id="2.3.2.27" evidence="3"/>
<evidence type="ECO:0000256" key="4">
    <source>
        <dbReference type="ARBA" id="ARBA00022679"/>
    </source>
</evidence>
<feature type="signal peptide" evidence="8">
    <location>
        <begin position="1"/>
        <end position="24"/>
    </location>
</feature>
<comment type="catalytic activity">
    <reaction evidence="1">
        <text>S-ubiquitinyl-[E2 ubiquitin-conjugating enzyme]-L-cysteine + [acceptor protein]-L-lysine = [E2 ubiquitin-conjugating enzyme]-L-cysteine + N(6)-ubiquitinyl-[acceptor protein]-L-lysine.</text>
        <dbReference type="EC" id="2.3.2.27"/>
    </reaction>
</comment>
<evidence type="ECO:0000259" key="9">
    <source>
        <dbReference type="PROSITE" id="PS51698"/>
    </source>
</evidence>
<dbReference type="Gene3D" id="1.25.10.10">
    <property type="entry name" value="Leucine-rich Repeat Variant"/>
    <property type="match status" value="1"/>
</dbReference>
<feature type="compositionally biased region" description="Polar residues" evidence="7">
    <location>
        <begin position="729"/>
        <end position="739"/>
    </location>
</feature>
<evidence type="ECO:0000256" key="5">
    <source>
        <dbReference type="ARBA" id="ARBA00022737"/>
    </source>
</evidence>
<dbReference type="PANTHER" id="PTHR23315:SF240">
    <property type="entry name" value="U-BOX DOMAIN-CONTAINING PROTEIN 5"/>
    <property type="match status" value="1"/>
</dbReference>
<keyword evidence="6" id="KW-0833">Ubl conjugation pathway</keyword>
<feature type="domain" description="U-box" evidence="9">
    <location>
        <begin position="261"/>
        <end position="335"/>
    </location>
</feature>
<keyword evidence="11" id="KW-1185">Reference proteome</keyword>
<dbReference type="Gene3D" id="1.20.930.20">
    <property type="entry name" value="Adaptor protein Cbl, N-terminal domain"/>
    <property type="match status" value="1"/>
</dbReference>
<dbReference type="SMART" id="SM00504">
    <property type="entry name" value="Ubox"/>
    <property type="match status" value="1"/>
</dbReference>
<dbReference type="CDD" id="cd16664">
    <property type="entry name" value="RING-Ubox_PUB"/>
    <property type="match status" value="1"/>
</dbReference>
<dbReference type="InterPro" id="IPR045210">
    <property type="entry name" value="RING-Ubox_PUB"/>
</dbReference>
<dbReference type="GO" id="GO:0061630">
    <property type="term" value="F:ubiquitin protein ligase activity"/>
    <property type="evidence" value="ECO:0007669"/>
    <property type="project" value="UniProtKB-EC"/>
</dbReference>
<dbReference type="AlphaFoldDB" id="A0A5N6QN88"/>
<dbReference type="GO" id="GO:0007166">
    <property type="term" value="P:cell surface receptor signaling pathway"/>
    <property type="evidence" value="ECO:0007669"/>
    <property type="project" value="InterPro"/>
</dbReference>
<dbReference type="Proteomes" id="UP000327013">
    <property type="component" value="Chromosome 1"/>
</dbReference>
<evidence type="ECO:0000256" key="1">
    <source>
        <dbReference type="ARBA" id="ARBA00000900"/>
    </source>
</evidence>
<feature type="chain" id="PRO_5024464931" description="RING-type E3 ubiquitin transferase" evidence="8">
    <location>
        <begin position="25"/>
        <end position="739"/>
    </location>
</feature>
<sequence length="739" mass="82027">MDIFFFFLAMEKIFFFFFSQETTSTVVPFLMCRELLKSVNKISKILPEIEAARPQGTSGKKALCLLNEAIEKAKQFLKSCTESSKLYLIVTVKDRVSRCQKVKNFLEQSLGELHTMVQPELAQEISCIMDDLRSATFTLDSSEEAAAKAMEGLIFQRPASGSMDKSEVYKALQLAASTLHVTSPKAIWIEKESIKKKLDEVGDSDPKKKILRYLLDILKKNENLILQEESHNDRVQNEGEFAFENGRSSSAYRVNILSRATPPGDFKCPISSRLMYDPVVIASGQTYERMFIQKWFEEGNDTCPKTKMKLAHLSLTPNMDMKDSISNWCMKYGVTITDPTMLPAEALPSWETSFTSLATSGSSMNGLCLQTDLSNGSLGSLDTSYTSSPPQTKIADGLNLISMQTKEGHKLQSYEIAREMDSEFLSKLAERQWESQCKVVEDFRKHLTCSEKACHHMSSANFVEPLVKFLKDAHGLRDVKAQKSGSQLLLAFLSKKRIGVTYLSEEAYSLLTTYIDSEAAEEALDIVEALSVQRYCKAKIAASGALTSMLKILDSSNKIFQKRAIKILCNLSSTNEVCSHIVSLQCIPKLVPFLADSALAGNCVYLLKNLCCVEEARISAAETNGCIAAVAELLATGTHVDQENAVAVLLSLCSQRAQYCQLLMDERFTAALDIISVNGNEKGKASALELLRLLKDHQQCPFDATRGSPDLSKERKSSKGSRFFGWMSSKPSSATGKNK</sequence>
<protein>
    <recommendedName>
        <fullName evidence="3">RING-type E3 ubiquitin transferase</fullName>
        <ecNumber evidence="3">2.3.2.27</ecNumber>
    </recommendedName>
</protein>
<dbReference type="OrthoDB" id="10064100at2759"/>
<name>A0A5N6QN88_9ROSI</name>
<dbReference type="EMBL" id="CM017321">
    <property type="protein sequence ID" value="KAE7999941.1"/>
    <property type="molecule type" value="Genomic_DNA"/>
</dbReference>
<evidence type="ECO:0000313" key="10">
    <source>
        <dbReference type="EMBL" id="KAE7999941.1"/>
    </source>
</evidence>
<comment type="pathway">
    <text evidence="2">Protein modification; protein ubiquitination.</text>
</comment>
<dbReference type="InterPro" id="IPR016024">
    <property type="entry name" value="ARM-type_fold"/>
</dbReference>
<evidence type="ECO:0000256" key="2">
    <source>
        <dbReference type="ARBA" id="ARBA00004906"/>
    </source>
</evidence>
<evidence type="ECO:0000313" key="11">
    <source>
        <dbReference type="Proteomes" id="UP000327013"/>
    </source>
</evidence>
<accession>A0A5N6QN88</accession>
<dbReference type="SMART" id="SM00185">
    <property type="entry name" value="ARM"/>
    <property type="match status" value="3"/>
</dbReference>
<dbReference type="InterPro" id="IPR013083">
    <property type="entry name" value="Znf_RING/FYVE/PHD"/>
</dbReference>
<organism evidence="10 11">
    <name type="scientific">Carpinus fangiana</name>
    <dbReference type="NCBI Taxonomy" id="176857"/>
    <lineage>
        <taxon>Eukaryota</taxon>
        <taxon>Viridiplantae</taxon>
        <taxon>Streptophyta</taxon>
        <taxon>Embryophyta</taxon>
        <taxon>Tracheophyta</taxon>
        <taxon>Spermatophyta</taxon>
        <taxon>Magnoliopsida</taxon>
        <taxon>eudicotyledons</taxon>
        <taxon>Gunneridae</taxon>
        <taxon>Pentapetalae</taxon>
        <taxon>rosids</taxon>
        <taxon>fabids</taxon>
        <taxon>Fagales</taxon>
        <taxon>Betulaceae</taxon>
        <taxon>Carpinus</taxon>
    </lineage>
</organism>
<dbReference type="UniPathway" id="UPA00143"/>
<dbReference type="InterPro" id="IPR036537">
    <property type="entry name" value="Adaptor_Cbl_N_dom_sf"/>
</dbReference>
<dbReference type="GO" id="GO:0016567">
    <property type="term" value="P:protein ubiquitination"/>
    <property type="evidence" value="ECO:0007669"/>
    <property type="project" value="UniProtKB-UniPathway"/>
</dbReference>
<dbReference type="Pfam" id="PF04564">
    <property type="entry name" value="U-box"/>
    <property type="match status" value="1"/>
</dbReference>
<dbReference type="PANTHER" id="PTHR23315">
    <property type="entry name" value="U BOX DOMAIN-CONTAINING"/>
    <property type="match status" value="1"/>
</dbReference>
<dbReference type="InterPro" id="IPR003613">
    <property type="entry name" value="Ubox_domain"/>
</dbReference>
<evidence type="ECO:0000256" key="3">
    <source>
        <dbReference type="ARBA" id="ARBA00012483"/>
    </source>
</evidence>
<keyword evidence="4" id="KW-0808">Transferase</keyword>
<evidence type="ECO:0000256" key="7">
    <source>
        <dbReference type="SAM" id="MobiDB-lite"/>
    </source>
</evidence>